<name>A0ABT1YJ95_9BACL</name>
<organism evidence="1 2">
    <name type="scientific">Paenibacillus radicis</name>
    <name type="common">ex Xue et al. 2023</name>
    <dbReference type="NCBI Taxonomy" id="2972489"/>
    <lineage>
        <taxon>Bacteria</taxon>
        <taxon>Bacillati</taxon>
        <taxon>Bacillota</taxon>
        <taxon>Bacilli</taxon>
        <taxon>Bacillales</taxon>
        <taxon>Paenibacillaceae</taxon>
        <taxon>Paenibacillus</taxon>
    </lineage>
</organism>
<comment type="caution">
    <text evidence="1">The sequence shown here is derived from an EMBL/GenBank/DDBJ whole genome shotgun (WGS) entry which is preliminary data.</text>
</comment>
<dbReference type="RefSeq" id="WP_258214852.1">
    <property type="nucleotide sequence ID" value="NZ_JANQBD010000014.1"/>
</dbReference>
<evidence type="ECO:0000313" key="1">
    <source>
        <dbReference type="EMBL" id="MCR8633273.1"/>
    </source>
</evidence>
<dbReference type="Proteomes" id="UP001300012">
    <property type="component" value="Unassembled WGS sequence"/>
</dbReference>
<dbReference type="EMBL" id="JANQBD010000014">
    <property type="protein sequence ID" value="MCR8633273.1"/>
    <property type="molecule type" value="Genomic_DNA"/>
</dbReference>
<gene>
    <name evidence="1" type="ORF">NV381_19015</name>
</gene>
<proteinExistence type="predicted"/>
<sequence>MWMLLKVMAREPMFKGCFRGDWDFRAAAERNTINGNPHVNSAWISFEINLTGKAQANIGAMDDMSQNT</sequence>
<reference evidence="1 2" key="1">
    <citation type="submission" date="2022-08" db="EMBL/GenBank/DDBJ databases">
        <title>Paenibacillus endoradicis sp. nov., Paenibacillus radicibacter sp. nov and Paenibacillus pararadicis sp. nov., three cold-adapted plant growth-promoting bacteria isolated from root of Larix gmelinii in Great Khingan.</title>
        <authorList>
            <person name="Xue H."/>
        </authorList>
    </citation>
    <scope>NUCLEOTIDE SEQUENCE [LARGE SCALE GENOMIC DNA]</scope>
    <source>
        <strain evidence="1 2">N5-1-1-5</strain>
    </source>
</reference>
<evidence type="ECO:0000313" key="2">
    <source>
        <dbReference type="Proteomes" id="UP001300012"/>
    </source>
</evidence>
<accession>A0ABT1YJ95</accession>
<protein>
    <submittedName>
        <fullName evidence="1">Uncharacterized protein</fullName>
    </submittedName>
</protein>
<keyword evidence="2" id="KW-1185">Reference proteome</keyword>